<proteinExistence type="inferred from homology"/>
<reference evidence="4 5" key="1">
    <citation type="journal article" date="2018" name="Gigascience">
        <title>Genomes of trombidid mites reveal novel predicted allergens and laterally-transferred genes associated with secondary metabolism.</title>
        <authorList>
            <person name="Dong X."/>
            <person name="Chaisiri K."/>
            <person name="Xia D."/>
            <person name="Armstrong S.D."/>
            <person name="Fang Y."/>
            <person name="Donnelly M.J."/>
            <person name="Kadowaki T."/>
            <person name="McGarry J.W."/>
            <person name="Darby A.C."/>
            <person name="Makepeace B.L."/>
        </authorList>
    </citation>
    <scope>NUCLEOTIDE SEQUENCE [LARGE SCALE GENOMIC DNA]</scope>
    <source>
        <strain evidence="4">UoL-UT</strain>
    </source>
</reference>
<evidence type="ECO:0000313" key="5">
    <source>
        <dbReference type="Proteomes" id="UP000288716"/>
    </source>
</evidence>
<dbReference type="GO" id="GO:0003677">
    <property type="term" value="F:DNA binding"/>
    <property type="evidence" value="ECO:0007669"/>
    <property type="project" value="UniProtKB-KW"/>
</dbReference>
<gene>
    <name evidence="4" type="ORF">B4U80_12037</name>
</gene>
<keyword evidence="5" id="KW-1185">Reference proteome</keyword>
<dbReference type="InterPro" id="IPR012295">
    <property type="entry name" value="TBP_dom_sf"/>
</dbReference>
<dbReference type="Gene3D" id="3.30.310.10">
    <property type="entry name" value="TATA-Binding Protein"/>
    <property type="match status" value="2"/>
</dbReference>
<evidence type="ECO:0000256" key="2">
    <source>
        <dbReference type="ARBA" id="ARBA00023125"/>
    </source>
</evidence>
<dbReference type="PANTHER" id="PTHR10126">
    <property type="entry name" value="TATA-BOX BINDING PROTEIN"/>
    <property type="match status" value="1"/>
</dbReference>
<dbReference type="SUPFAM" id="SSF55945">
    <property type="entry name" value="TATA-box binding protein-like"/>
    <property type="match status" value="2"/>
</dbReference>
<dbReference type="EMBL" id="NCKV01016320">
    <property type="protein sequence ID" value="RWS20649.1"/>
    <property type="molecule type" value="Genomic_DNA"/>
</dbReference>
<dbReference type="STRING" id="299467.A0A443RZF2"/>
<keyword evidence="3" id="KW-0804">Transcription</keyword>
<evidence type="ECO:0000313" key="4">
    <source>
        <dbReference type="EMBL" id="RWS20649.1"/>
    </source>
</evidence>
<dbReference type="OrthoDB" id="6536224at2759"/>
<dbReference type="GO" id="GO:0006352">
    <property type="term" value="P:DNA-templated transcription initiation"/>
    <property type="evidence" value="ECO:0007669"/>
    <property type="project" value="InterPro"/>
</dbReference>
<dbReference type="PRINTS" id="PR00686">
    <property type="entry name" value="TIFACTORIID"/>
</dbReference>
<sequence>MMLTANLNCKIDLQKVENAYNNQTKYNPNKFCGLIFRICAPKCTVTIHSTGSVIVLGVKSKKAGIRVIQKVCKYLERIDYKASITDVNVKTVTYAGVLPFNVNLNEVSMHFSKRCSYHPELFNGLRLKIPKTNGVMSIFHTGSFYVTGIKQKCIVNRIVGEIINEIESIHGNGKPKLVDESLLRNDNSHVVDDSSIADCINIQGSGEYIL</sequence>
<name>A0A443RZF2_9ACAR</name>
<dbReference type="Proteomes" id="UP000288716">
    <property type="component" value="Unassembled WGS sequence"/>
</dbReference>
<dbReference type="Pfam" id="PF00352">
    <property type="entry name" value="TBP"/>
    <property type="match status" value="2"/>
</dbReference>
<protein>
    <submittedName>
        <fullName evidence="4">TATA-box-binding protein-like protein</fullName>
    </submittedName>
</protein>
<organism evidence="4 5">
    <name type="scientific">Leptotrombidium deliense</name>
    <dbReference type="NCBI Taxonomy" id="299467"/>
    <lineage>
        <taxon>Eukaryota</taxon>
        <taxon>Metazoa</taxon>
        <taxon>Ecdysozoa</taxon>
        <taxon>Arthropoda</taxon>
        <taxon>Chelicerata</taxon>
        <taxon>Arachnida</taxon>
        <taxon>Acari</taxon>
        <taxon>Acariformes</taxon>
        <taxon>Trombidiformes</taxon>
        <taxon>Prostigmata</taxon>
        <taxon>Anystina</taxon>
        <taxon>Parasitengona</taxon>
        <taxon>Trombiculoidea</taxon>
        <taxon>Trombiculidae</taxon>
        <taxon>Leptotrombidium</taxon>
    </lineage>
</organism>
<evidence type="ECO:0000256" key="3">
    <source>
        <dbReference type="ARBA" id="ARBA00023163"/>
    </source>
</evidence>
<dbReference type="InterPro" id="IPR000814">
    <property type="entry name" value="TBP"/>
</dbReference>
<keyword evidence="2" id="KW-0238">DNA-binding</keyword>
<comment type="similarity">
    <text evidence="1">Belongs to the TBP family.</text>
</comment>
<dbReference type="VEuPathDB" id="VectorBase:LDEU011391"/>
<comment type="caution">
    <text evidence="4">The sequence shown here is derived from an EMBL/GenBank/DDBJ whole genome shotgun (WGS) entry which is preliminary data.</text>
</comment>
<dbReference type="AlphaFoldDB" id="A0A443RZF2"/>
<accession>A0A443RZF2</accession>
<evidence type="ECO:0000256" key="1">
    <source>
        <dbReference type="ARBA" id="ARBA00005560"/>
    </source>
</evidence>